<keyword evidence="3" id="KW-0677">Repeat</keyword>
<evidence type="ECO:0000256" key="5">
    <source>
        <dbReference type="ARBA" id="ARBA00023319"/>
    </source>
</evidence>
<dbReference type="GO" id="GO:0004896">
    <property type="term" value="F:cytokine receptor activity"/>
    <property type="evidence" value="ECO:0007669"/>
    <property type="project" value="InterPro"/>
</dbReference>
<dbReference type="CDD" id="cd00063">
    <property type="entry name" value="FN3"/>
    <property type="match status" value="1"/>
</dbReference>
<comment type="similarity">
    <text evidence="1">Belongs to the type I cytokine receptor family. Type 3 subfamily.</text>
</comment>
<reference evidence="9" key="3">
    <citation type="submission" date="2025-09" db="UniProtKB">
        <authorList>
            <consortium name="Ensembl"/>
        </authorList>
    </citation>
    <scope>IDENTIFICATION</scope>
</reference>
<dbReference type="EMBL" id="AFYH01098344">
    <property type="status" value="NOT_ANNOTATED_CDS"/>
    <property type="molecule type" value="Genomic_DNA"/>
</dbReference>
<dbReference type="FunFam" id="2.60.40.10:FF:000564">
    <property type="entry name" value="Ciliary neurotrophic factor receptor subunit alpha"/>
    <property type="match status" value="1"/>
</dbReference>
<accession>M3XLF2</accession>
<gene>
    <name evidence="9" type="primary">CNTFR</name>
</gene>
<dbReference type="FunFam" id="2.60.40.10:FF:000136">
    <property type="entry name" value="Ciliary neurotrophic factor receptor alpha"/>
    <property type="match status" value="1"/>
</dbReference>
<dbReference type="Pfam" id="PF24031">
    <property type="entry name" value="FN3_IL27B_N"/>
    <property type="match status" value="1"/>
</dbReference>
<evidence type="ECO:0000259" key="7">
    <source>
        <dbReference type="PROSITE" id="PS50835"/>
    </source>
</evidence>
<dbReference type="EMBL" id="AFYH01098346">
    <property type="status" value="NOT_ANNOTATED_CDS"/>
    <property type="molecule type" value="Genomic_DNA"/>
</dbReference>
<evidence type="ECO:0000256" key="6">
    <source>
        <dbReference type="SAM" id="MobiDB-lite"/>
    </source>
</evidence>
<dbReference type="PANTHER" id="PTHR48483">
    <property type="entry name" value="INTERLEUKIN-27 SUBUNIT BETA"/>
    <property type="match status" value="1"/>
</dbReference>
<dbReference type="EMBL" id="AFYH01098343">
    <property type="status" value="NOT_ANNOTATED_CDS"/>
    <property type="molecule type" value="Genomic_DNA"/>
</dbReference>
<evidence type="ECO:0000313" key="9">
    <source>
        <dbReference type="Ensembl" id="ENSLACP00000023558.1"/>
    </source>
</evidence>
<dbReference type="CDD" id="cd00096">
    <property type="entry name" value="Ig"/>
    <property type="match status" value="1"/>
</dbReference>
<proteinExistence type="inferred from homology"/>
<dbReference type="PROSITE" id="PS50853">
    <property type="entry name" value="FN3"/>
    <property type="match status" value="2"/>
</dbReference>
<evidence type="ECO:0000259" key="8">
    <source>
        <dbReference type="PROSITE" id="PS50853"/>
    </source>
</evidence>
<dbReference type="STRING" id="7897.ENSLACP00000023558"/>
<dbReference type="InterPro" id="IPR007110">
    <property type="entry name" value="Ig-like_dom"/>
</dbReference>
<evidence type="ECO:0000313" key="10">
    <source>
        <dbReference type="Proteomes" id="UP000008672"/>
    </source>
</evidence>
<dbReference type="OMA" id="KICDTGE"/>
<dbReference type="EMBL" id="AFYH01098347">
    <property type="status" value="NOT_ANNOTATED_CDS"/>
    <property type="molecule type" value="Genomic_DNA"/>
</dbReference>
<dbReference type="SUPFAM" id="SSF49265">
    <property type="entry name" value="Fibronectin type III"/>
    <property type="match status" value="2"/>
</dbReference>
<dbReference type="PROSITE" id="PS01354">
    <property type="entry name" value="HEMATOPO_REC_L_F3"/>
    <property type="match status" value="1"/>
</dbReference>
<feature type="domain" description="Fibronectin type-III" evidence="8">
    <location>
        <begin position="198"/>
        <end position="295"/>
    </location>
</feature>
<feature type="domain" description="Ig-like" evidence="7">
    <location>
        <begin position="15"/>
        <end position="94"/>
    </location>
</feature>
<name>M3XLF2_LATCH</name>
<dbReference type="GeneTree" id="ENSGT00940000158864"/>
<dbReference type="EMBL" id="AFYH01098340">
    <property type="status" value="NOT_ANNOTATED_CDS"/>
    <property type="molecule type" value="Genomic_DNA"/>
</dbReference>
<dbReference type="InParanoid" id="M3XLF2"/>
<dbReference type="Gene3D" id="2.60.40.10">
    <property type="entry name" value="Immunoglobulins"/>
    <property type="match status" value="3"/>
</dbReference>
<dbReference type="HOGENOM" id="CLU_047259_0_0_1"/>
<protein>
    <submittedName>
        <fullName evidence="9">Ciliary neurotrophic factor receptor</fullName>
    </submittedName>
</protein>
<feature type="region of interest" description="Disordered" evidence="6">
    <location>
        <begin position="298"/>
        <end position="333"/>
    </location>
</feature>
<dbReference type="GO" id="GO:0048680">
    <property type="term" value="P:positive regulation of axon regeneration"/>
    <property type="evidence" value="ECO:0007669"/>
    <property type="project" value="Ensembl"/>
</dbReference>
<dbReference type="FunCoup" id="M3XLF2">
    <property type="interactions" value="334"/>
</dbReference>
<dbReference type="PROSITE" id="PS50835">
    <property type="entry name" value="IG_LIKE"/>
    <property type="match status" value="1"/>
</dbReference>
<dbReference type="AlphaFoldDB" id="M3XLF2"/>
<dbReference type="InterPro" id="IPR003598">
    <property type="entry name" value="Ig_sub2"/>
</dbReference>
<keyword evidence="2" id="KW-0732">Signal</keyword>
<dbReference type="EMBL" id="AFYH01098338">
    <property type="status" value="NOT_ANNOTATED_CDS"/>
    <property type="molecule type" value="Genomic_DNA"/>
</dbReference>
<dbReference type="EMBL" id="AFYH01098341">
    <property type="status" value="NOT_ANNOTATED_CDS"/>
    <property type="molecule type" value="Genomic_DNA"/>
</dbReference>
<keyword evidence="10" id="KW-1185">Reference proteome</keyword>
<evidence type="ECO:0000256" key="2">
    <source>
        <dbReference type="ARBA" id="ARBA00022729"/>
    </source>
</evidence>
<reference evidence="10" key="1">
    <citation type="submission" date="2011-08" db="EMBL/GenBank/DDBJ databases">
        <title>The draft genome of Latimeria chalumnae.</title>
        <authorList>
            <person name="Di Palma F."/>
            <person name="Alfoldi J."/>
            <person name="Johnson J."/>
            <person name="Berlin A."/>
            <person name="Gnerre S."/>
            <person name="Jaffe D."/>
            <person name="MacCallum I."/>
            <person name="Young S."/>
            <person name="Walker B.J."/>
            <person name="Lander E."/>
            <person name="Lindblad-Toh K."/>
        </authorList>
    </citation>
    <scope>NUCLEOTIDE SEQUENCE [LARGE SCALE GENOMIC DNA]</scope>
    <source>
        <strain evidence="10">Wild caught</strain>
    </source>
</reference>
<dbReference type="EMBL" id="AFYH01098342">
    <property type="status" value="NOT_ANNOTATED_CDS"/>
    <property type="molecule type" value="Genomic_DNA"/>
</dbReference>
<dbReference type="InterPro" id="IPR003961">
    <property type="entry name" value="FN3_dom"/>
</dbReference>
<feature type="compositionally biased region" description="Low complexity" evidence="6">
    <location>
        <begin position="311"/>
        <end position="329"/>
    </location>
</feature>
<dbReference type="InterPro" id="IPR036179">
    <property type="entry name" value="Ig-like_dom_sf"/>
</dbReference>
<dbReference type="InterPro" id="IPR003599">
    <property type="entry name" value="Ig_sub"/>
</dbReference>
<dbReference type="EMBL" id="AFYH01098339">
    <property type="status" value="NOT_ANNOTATED_CDS"/>
    <property type="molecule type" value="Genomic_DNA"/>
</dbReference>
<evidence type="ECO:0000256" key="3">
    <source>
        <dbReference type="ARBA" id="ARBA00022737"/>
    </source>
</evidence>
<dbReference type="eggNOG" id="ENOG502QUDK">
    <property type="taxonomic scope" value="Eukaryota"/>
</dbReference>
<reference evidence="9" key="2">
    <citation type="submission" date="2025-08" db="UniProtKB">
        <authorList>
            <consortium name="Ensembl"/>
        </authorList>
    </citation>
    <scope>IDENTIFICATION</scope>
</reference>
<dbReference type="SMART" id="SM00408">
    <property type="entry name" value="IGc2"/>
    <property type="match status" value="1"/>
</dbReference>
<dbReference type="InterPro" id="IPR003530">
    <property type="entry name" value="Hematopoietin_rcpt_L_F3_CS"/>
</dbReference>
<dbReference type="Ensembl" id="ENSLACT00000026603.1">
    <property type="protein sequence ID" value="ENSLACP00000023558.1"/>
    <property type="gene ID" value="ENSLACG00000002086.2"/>
</dbReference>
<sequence length="355" mass="39748">MNFYCKCSNLCSLPPSLSSSSGVRIQYERIGSDVTMQCGTLGSDASITWKVNGSDVDTSVLEGPNLILRNVTLSYNGLYSCFEDSSGDLQDQISLRIGSPPREPVVTCRSNTYPKGFYCTWYLPFPTYIPNDFELTALQNTKEIECQRDAVHKNKCHLKFYQMFSSLKYKVTVTAKNALGKSSATITFDEFSIVKPDPPEKVTAKPIPDNPRRLEVAWQTPSSWPEPDTFPLKFFLRYRPLILDKWQHVELSDTNSHTITDACTGKEYIIQVAAKDNDIGTWSDWSVPIHATPWMEELKPPTNENQPPLITTTTSSSSVPPQSPSYQVSATTRNSATTIPRTVSLLLGITIFLFI</sequence>
<organism evidence="9 10">
    <name type="scientific">Latimeria chalumnae</name>
    <name type="common">Coelacanth</name>
    <dbReference type="NCBI Taxonomy" id="7897"/>
    <lineage>
        <taxon>Eukaryota</taxon>
        <taxon>Metazoa</taxon>
        <taxon>Chordata</taxon>
        <taxon>Craniata</taxon>
        <taxon>Vertebrata</taxon>
        <taxon>Euteleostomi</taxon>
        <taxon>Coelacanthiformes</taxon>
        <taxon>Coelacanthidae</taxon>
        <taxon>Latimeria</taxon>
    </lineage>
</organism>
<dbReference type="Bgee" id="ENSLACG00000002086">
    <property type="expression patterns" value="Expressed in pharyngeal gill and 5 other cell types or tissues"/>
</dbReference>
<dbReference type="InterPro" id="IPR053073">
    <property type="entry name" value="IL11/IL27_subunit_beta"/>
</dbReference>
<dbReference type="GO" id="GO:0016020">
    <property type="term" value="C:membrane"/>
    <property type="evidence" value="ECO:0007669"/>
    <property type="project" value="InterPro"/>
</dbReference>
<dbReference type="EMBL" id="AFYH01098345">
    <property type="status" value="NOT_ANNOTATED_CDS"/>
    <property type="molecule type" value="Genomic_DNA"/>
</dbReference>
<keyword evidence="5" id="KW-0393">Immunoglobulin domain</keyword>
<dbReference type="SMART" id="SM00409">
    <property type="entry name" value="IG"/>
    <property type="match status" value="1"/>
</dbReference>
<dbReference type="PANTHER" id="PTHR48483:SF2">
    <property type="entry name" value="INTERLEUKIN-27 SUBUNIT BETA"/>
    <property type="match status" value="1"/>
</dbReference>
<dbReference type="InterPro" id="IPR013783">
    <property type="entry name" value="Ig-like_fold"/>
</dbReference>
<dbReference type="SMART" id="SM00060">
    <property type="entry name" value="FN3"/>
    <property type="match status" value="2"/>
</dbReference>
<dbReference type="SUPFAM" id="SSF48726">
    <property type="entry name" value="Immunoglobulin"/>
    <property type="match status" value="1"/>
</dbReference>
<evidence type="ECO:0000256" key="1">
    <source>
        <dbReference type="ARBA" id="ARBA00010890"/>
    </source>
</evidence>
<dbReference type="InterPro" id="IPR056621">
    <property type="entry name" value="FN3_IL27B_N"/>
</dbReference>
<feature type="domain" description="Fibronectin type-III" evidence="8">
    <location>
        <begin position="100"/>
        <end position="197"/>
    </location>
</feature>
<keyword evidence="4" id="KW-0325">Glycoprotein</keyword>
<evidence type="ECO:0000256" key="4">
    <source>
        <dbReference type="ARBA" id="ARBA00023180"/>
    </source>
</evidence>
<dbReference type="InterPro" id="IPR036116">
    <property type="entry name" value="FN3_sf"/>
</dbReference>
<dbReference type="Proteomes" id="UP000008672">
    <property type="component" value="Unassembled WGS sequence"/>
</dbReference>